<feature type="domain" description="Glycosyltransferase 2-like" evidence="3">
    <location>
        <begin position="53"/>
        <end position="187"/>
    </location>
</feature>
<reference evidence="4 5" key="1">
    <citation type="submission" date="2018-02" db="EMBL/GenBank/DDBJ databases">
        <title>Genome sequence of Desulfovibrio carbinolicus DSM 3852.</title>
        <authorList>
            <person name="Wilbanks E."/>
            <person name="Skennerton C.T."/>
            <person name="Orphan V.J."/>
        </authorList>
    </citation>
    <scope>NUCLEOTIDE SEQUENCE [LARGE SCALE GENOMIC DNA]</scope>
    <source>
        <strain evidence="4 5">DSM 3852</strain>
        <plasmid evidence="5">pdcar1</plasmid>
    </source>
</reference>
<keyword evidence="5" id="KW-1185">Reference proteome</keyword>
<feature type="transmembrane region" description="Helical" evidence="2">
    <location>
        <begin position="313"/>
        <end position="335"/>
    </location>
</feature>
<feature type="transmembrane region" description="Helical" evidence="2">
    <location>
        <begin position="259"/>
        <end position="280"/>
    </location>
</feature>
<dbReference type="InterPro" id="IPR050256">
    <property type="entry name" value="Glycosyltransferase_2"/>
</dbReference>
<name>A0A4P6I652_9BACT</name>
<keyword evidence="2" id="KW-1133">Transmembrane helix</keyword>
<accession>A0A4P6I652</accession>
<dbReference type="PANTHER" id="PTHR48090:SF8">
    <property type="entry name" value="GLYCOSYLTRANSFERASE CSBB-RELATED"/>
    <property type="match status" value="1"/>
</dbReference>
<dbReference type="EMBL" id="CP026539">
    <property type="protein sequence ID" value="QAZ69609.1"/>
    <property type="molecule type" value="Genomic_DNA"/>
</dbReference>
<dbReference type="SUPFAM" id="SSF53448">
    <property type="entry name" value="Nucleotide-diphospho-sugar transferases"/>
    <property type="match status" value="1"/>
</dbReference>
<feature type="region of interest" description="Disordered" evidence="1">
    <location>
        <begin position="25"/>
        <end position="44"/>
    </location>
</feature>
<gene>
    <name evidence="4" type="ORF">C3Y92_20270</name>
</gene>
<dbReference type="InterPro" id="IPR029044">
    <property type="entry name" value="Nucleotide-diphossugar_trans"/>
</dbReference>
<keyword evidence="4" id="KW-0808">Transferase</keyword>
<dbReference type="GO" id="GO:0005886">
    <property type="term" value="C:plasma membrane"/>
    <property type="evidence" value="ECO:0007669"/>
    <property type="project" value="TreeGrafter"/>
</dbReference>
<organism evidence="4 5">
    <name type="scientific">Solidesulfovibrio carbinolicus</name>
    <dbReference type="NCBI Taxonomy" id="296842"/>
    <lineage>
        <taxon>Bacteria</taxon>
        <taxon>Pseudomonadati</taxon>
        <taxon>Thermodesulfobacteriota</taxon>
        <taxon>Desulfovibrionia</taxon>
        <taxon>Desulfovibrionales</taxon>
        <taxon>Desulfovibrionaceae</taxon>
        <taxon>Solidesulfovibrio</taxon>
    </lineage>
</organism>
<evidence type="ECO:0000313" key="5">
    <source>
        <dbReference type="Proteomes" id="UP000293296"/>
    </source>
</evidence>
<evidence type="ECO:0000256" key="1">
    <source>
        <dbReference type="SAM" id="MobiDB-lite"/>
    </source>
</evidence>
<dbReference type="OrthoDB" id="9802649at2"/>
<dbReference type="InterPro" id="IPR001173">
    <property type="entry name" value="Glyco_trans_2-like"/>
</dbReference>
<dbReference type="GO" id="GO:0016740">
    <property type="term" value="F:transferase activity"/>
    <property type="evidence" value="ECO:0007669"/>
    <property type="project" value="UniProtKB-KW"/>
</dbReference>
<feature type="transmembrane region" description="Helical" evidence="2">
    <location>
        <begin position="286"/>
        <end position="306"/>
    </location>
</feature>
<dbReference type="AlphaFoldDB" id="A0A4P6I652"/>
<evidence type="ECO:0000313" key="4">
    <source>
        <dbReference type="EMBL" id="QAZ69609.1"/>
    </source>
</evidence>
<sequence length="397" mass="43310">MPLRRPPGAHGRRFPLPAWRLDGPGALGRHGLPRPGVGVSAPRRRGGRPRLAVVVPVYGNEGSLPELYRRIVAAVDGLGFEFVLQFVNDRSPDNSQTVLEALAAADPRVCVLLLSRNHGSFTAITAGLAQTADCDAAVILSADLQDPPEMIPAMAAQWRAGKKVVLCSRRTRQDPGMTKFLAQAFHWLYRKAVMPEMPPGGFDFCLIDRCVTRVILQSSEKKTSLIGLIVWAGFDRAVLEYDRAERVHGRSMWTFAKKLSYAFHSVVAFSSFPLRVFVLLGLVMSLLSACGIVYAVVATLAGVITIQGWASVIVLELVIVAALFLGFGILGGYLWNNLEQTRTRPLFIIEKVVGGQNGPQPSRAASGERPAAGRRPRLRLTSSFQRPRAPAGRRRGC</sequence>
<dbReference type="PANTHER" id="PTHR48090">
    <property type="entry name" value="UNDECAPRENYL-PHOSPHATE 4-DEOXY-4-FORMAMIDO-L-ARABINOSE TRANSFERASE-RELATED"/>
    <property type="match status" value="1"/>
</dbReference>
<geneLocation type="plasmid" evidence="5">
    <name>pdcar1</name>
</geneLocation>
<dbReference type="Gene3D" id="3.90.550.10">
    <property type="entry name" value="Spore Coat Polysaccharide Biosynthesis Protein SpsA, Chain A"/>
    <property type="match status" value="1"/>
</dbReference>
<protein>
    <submittedName>
        <fullName evidence="4">Glycosyltransferase</fullName>
    </submittedName>
</protein>
<dbReference type="KEGG" id="dcb:C3Y92_20270"/>
<dbReference type="CDD" id="cd04187">
    <property type="entry name" value="DPM1_like_bac"/>
    <property type="match status" value="1"/>
</dbReference>
<keyword evidence="4" id="KW-0614">Plasmid</keyword>
<keyword evidence="2" id="KW-0812">Transmembrane</keyword>
<dbReference type="Pfam" id="PF00535">
    <property type="entry name" value="Glycos_transf_2"/>
    <property type="match status" value="1"/>
</dbReference>
<feature type="region of interest" description="Disordered" evidence="1">
    <location>
        <begin position="357"/>
        <end position="377"/>
    </location>
</feature>
<keyword evidence="2" id="KW-0472">Membrane</keyword>
<evidence type="ECO:0000259" key="3">
    <source>
        <dbReference type="Pfam" id="PF00535"/>
    </source>
</evidence>
<dbReference type="Proteomes" id="UP000293296">
    <property type="component" value="Plasmid pDCAR1"/>
</dbReference>
<evidence type="ECO:0000256" key="2">
    <source>
        <dbReference type="SAM" id="Phobius"/>
    </source>
</evidence>
<proteinExistence type="predicted"/>